<organism evidence="1 2">
    <name type="scientific">Tessaracoccus rhinocerotis</name>
    <dbReference type="NCBI Taxonomy" id="1689449"/>
    <lineage>
        <taxon>Bacteria</taxon>
        <taxon>Bacillati</taxon>
        <taxon>Actinomycetota</taxon>
        <taxon>Actinomycetes</taxon>
        <taxon>Propionibacteriales</taxon>
        <taxon>Propionibacteriaceae</taxon>
        <taxon>Tessaracoccus</taxon>
    </lineage>
</organism>
<accession>A0A553K5M9</accession>
<dbReference type="Proteomes" id="UP000317638">
    <property type="component" value="Unassembled WGS sequence"/>
</dbReference>
<evidence type="ECO:0000313" key="2">
    <source>
        <dbReference type="Proteomes" id="UP000317638"/>
    </source>
</evidence>
<proteinExistence type="predicted"/>
<evidence type="ECO:0000313" key="1">
    <source>
        <dbReference type="EMBL" id="TRY20014.1"/>
    </source>
</evidence>
<dbReference type="EMBL" id="VKKG01000001">
    <property type="protein sequence ID" value="TRY20014.1"/>
    <property type="molecule type" value="Genomic_DNA"/>
</dbReference>
<sequence>MIDLSLALQLREAGLEWRPAPGDRFVVTATEMIDDLLYLSDMVIQPRELETGTIFAFNGTTEWALDSVAQERTVWLPHEGQLRTALGDAFGSLTRSDGYTVGAVVDGREVQFHDHDPENAYARALVAVLGSRVEAP</sequence>
<dbReference type="AlphaFoldDB" id="A0A553K5M9"/>
<keyword evidence="2" id="KW-1185">Reference proteome</keyword>
<protein>
    <recommendedName>
        <fullName evidence="3">Pilus assembly protein CpaE</fullName>
    </recommendedName>
</protein>
<comment type="caution">
    <text evidence="1">The sequence shown here is derived from an EMBL/GenBank/DDBJ whole genome shotgun (WGS) entry which is preliminary data.</text>
</comment>
<reference evidence="1 2" key="1">
    <citation type="submission" date="2019-07" db="EMBL/GenBank/DDBJ databases">
        <authorList>
            <person name="Zhou L.-Y."/>
        </authorList>
    </citation>
    <scope>NUCLEOTIDE SEQUENCE [LARGE SCALE GENOMIC DNA]</scope>
    <source>
        <strain evidence="1 2">YIM 101269</strain>
    </source>
</reference>
<evidence type="ECO:0008006" key="3">
    <source>
        <dbReference type="Google" id="ProtNLM"/>
    </source>
</evidence>
<gene>
    <name evidence="1" type="ORF">FOJ82_03865</name>
</gene>
<name>A0A553K5M9_9ACTN</name>
<dbReference type="RefSeq" id="WP_143937098.1">
    <property type="nucleotide sequence ID" value="NZ_VKKG01000001.1"/>
</dbReference>
<dbReference type="OrthoDB" id="3295834at2"/>